<comment type="caution">
    <text evidence="3">The sequence shown here is derived from an EMBL/GenBank/DDBJ whole genome shotgun (WGS) entry which is preliminary data.</text>
</comment>
<dbReference type="Proteomes" id="UP000543224">
    <property type="component" value="Unassembled WGS sequence"/>
</dbReference>
<protein>
    <recommendedName>
        <fullName evidence="2">Cas12f1-like TNB domain-containing protein</fullName>
    </recommendedName>
</protein>
<reference evidence="3 4" key="1">
    <citation type="journal article" date="2020" name="Front. Microbiol.">
        <title>Single-cell genomics of novel Actinobacteria with the Wood-Ljungdahl pathway discovered in a serpentinizing system.</title>
        <authorList>
            <person name="Merino N."/>
            <person name="Kawai M."/>
            <person name="Boyd E.S."/>
            <person name="Colman D.R."/>
            <person name="McGlynn S.E."/>
            <person name="Nealson K.H."/>
            <person name="Kurokawa K."/>
            <person name="Hongoh Y."/>
        </authorList>
    </citation>
    <scope>NUCLEOTIDE SEQUENCE [LARGE SCALE GENOMIC DNA]</scope>
    <source>
        <strain evidence="3 4">S25</strain>
    </source>
</reference>
<feature type="non-terminal residue" evidence="3">
    <location>
        <position position="1"/>
    </location>
</feature>
<evidence type="ECO:0000259" key="2">
    <source>
        <dbReference type="Pfam" id="PF07282"/>
    </source>
</evidence>
<evidence type="ECO:0000256" key="1">
    <source>
        <dbReference type="ARBA" id="ARBA00023125"/>
    </source>
</evidence>
<gene>
    <name evidence="3" type="ORF">HKBW3S25_02064</name>
</gene>
<dbReference type="EMBL" id="BLRX01000703">
    <property type="protein sequence ID" value="GFP26568.1"/>
    <property type="molecule type" value="Genomic_DNA"/>
</dbReference>
<name>A0A6V8P244_9ACTN</name>
<keyword evidence="1" id="KW-0238">DNA-binding</keyword>
<evidence type="ECO:0000313" key="4">
    <source>
        <dbReference type="Proteomes" id="UP000543224"/>
    </source>
</evidence>
<sequence length="126" mass="14123">EKAKGTRSGIALENLKGIRDRVTVRKAQRTQHSSWSFYQLRQFVEYKSAIVGVPIVLIDPRNTSRECPTCGHIDKKNRLTRNAFCCRVCGCAGLADNIAAVNIGRGGVCMLMHPKCLLGAFWLFRR</sequence>
<evidence type="ECO:0000313" key="3">
    <source>
        <dbReference type="EMBL" id="GFP26568.1"/>
    </source>
</evidence>
<dbReference type="GO" id="GO:0003677">
    <property type="term" value="F:DNA binding"/>
    <property type="evidence" value="ECO:0007669"/>
    <property type="project" value="UniProtKB-KW"/>
</dbReference>
<feature type="domain" description="Cas12f1-like TNB" evidence="2">
    <location>
        <begin position="37"/>
        <end position="103"/>
    </location>
</feature>
<dbReference type="NCBIfam" id="TIGR01766">
    <property type="entry name" value="IS200/IS605 family accessory protein TnpB-like domain"/>
    <property type="match status" value="1"/>
</dbReference>
<dbReference type="AlphaFoldDB" id="A0A6V8P244"/>
<organism evidence="3 4">
    <name type="scientific">Candidatus Hakubella thermalkaliphila</name>
    <dbReference type="NCBI Taxonomy" id="2754717"/>
    <lineage>
        <taxon>Bacteria</taxon>
        <taxon>Bacillati</taxon>
        <taxon>Actinomycetota</taxon>
        <taxon>Actinomycetota incertae sedis</taxon>
        <taxon>Candidatus Hakubellales</taxon>
        <taxon>Candidatus Hakubellaceae</taxon>
        <taxon>Candidatus Hakubella</taxon>
    </lineage>
</organism>
<dbReference type="InterPro" id="IPR010095">
    <property type="entry name" value="Cas12f1-like_TNB"/>
</dbReference>
<proteinExistence type="predicted"/>
<dbReference type="Pfam" id="PF07282">
    <property type="entry name" value="Cas12f1-like_TNB"/>
    <property type="match status" value="1"/>
</dbReference>
<accession>A0A6V8P244</accession>